<keyword evidence="2" id="KW-1185">Reference proteome</keyword>
<proteinExistence type="predicted"/>
<reference evidence="1" key="2">
    <citation type="submission" date="2021-10" db="EMBL/GenBank/DDBJ databases">
        <authorList>
            <person name="Piombo E."/>
        </authorList>
    </citation>
    <scope>NUCLEOTIDE SEQUENCE</scope>
</reference>
<name>A0ACA9U3P3_BIOOC</name>
<reference evidence="1" key="1">
    <citation type="submission" date="2020-04" db="EMBL/GenBank/DDBJ databases">
        <authorList>
            <person name="Broberg M."/>
        </authorList>
    </citation>
    <scope>NUCLEOTIDE SEQUENCE</scope>
</reference>
<dbReference type="EMBL" id="CADEHS020000013">
    <property type="protein sequence ID" value="CAG9947895.1"/>
    <property type="molecule type" value="Genomic_DNA"/>
</dbReference>
<comment type="caution">
    <text evidence="1">The sequence shown here is derived from an EMBL/GenBank/DDBJ whole genome shotgun (WGS) entry which is preliminary data.</text>
</comment>
<gene>
    <name evidence="1" type="ORF">CRV2_00021469</name>
</gene>
<evidence type="ECO:0000313" key="1">
    <source>
        <dbReference type="EMBL" id="CAG9947895.1"/>
    </source>
</evidence>
<accession>A0ACA9U3P3</accession>
<evidence type="ECO:0000313" key="2">
    <source>
        <dbReference type="Proteomes" id="UP000836387"/>
    </source>
</evidence>
<sequence length="123" mass="13779">MPDDQKVNIMHQHGLRSTGGIDLLRFVVNPRSFGQTVENLLCQLPHSVSIEYDDNDLPSLAPVMREVDEEPSLRQGGSKHQAILSMDMATWEDIVETLELAEPLIKHRAESTLDNPGAKGWYS</sequence>
<protein>
    <submittedName>
        <fullName evidence="1">Uncharacterized protein</fullName>
    </submittedName>
</protein>
<dbReference type="Proteomes" id="UP000836387">
    <property type="component" value="Unassembled WGS sequence"/>
</dbReference>
<organism evidence="1 2">
    <name type="scientific">Clonostachys rosea f. rosea IK726</name>
    <dbReference type="NCBI Taxonomy" id="1349383"/>
    <lineage>
        <taxon>Eukaryota</taxon>
        <taxon>Fungi</taxon>
        <taxon>Dikarya</taxon>
        <taxon>Ascomycota</taxon>
        <taxon>Pezizomycotina</taxon>
        <taxon>Sordariomycetes</taxon>
        <taxon>Hypocreomycetidae</taxon>
        <taxon>Hypocreales</taxon>
        <taxon>Bionectriaceae</taxon>
        <taxon>Clonostachys</taxon>
    </lineage>
</organism>